<keyword evidence="7" id="KW-1185">Reference proteome</keyword>
<feature type="transmembrane region" description="Helical" evidence="5">
    <location>
        <begin position="273"/>
        <end position="292"/>
    </location>
</feature>
<gene>
    <name evidence="6" type="ORF">PBRASI_LOCUS5104</name>
</gene>
<protein>
    <submittedName>
        <fullName evidence="6">962_t:CDS:1</fullName>
    </submittedName>
</protein>
<evidence type="ECO:0000256" key="3">
    <source>
        <dbReference type="ARBA" id="ARBA00022989"/>
    </source>
</evidence>
<dbReference type="Gene3D" id="1.20.1250.20">
    <property type="entry name" value="MFS general substrate transporter like domains"/>
    <property type="match status" value="2"/>
</dbReference>
<dbReference type="InterPro" id="IPR005828">
    <property type="entry name" value="MFS_sugar_transport-like"/>
</dbReference>
<evidence type="ECO:0000256" key="1">
    <source>
        <dbReference type="ARBA" id="ARBA00004141"/>
    </source>
</evidence>
<proteinExistence type="predicted"/>
<dbReference type="GO" id="GO:0016020">
    <property type="term" value="C:membrane"/>
    <property type="evidence" value="ECO:0007669"/>
    <property type="project" value="UniProtKB-SubCell"/>
</dbReference>
<comment type="subcellular location">
    <subcellularLocation>
        <location evidence="1">Membrane</location>
        <topology evidence="1">Multi-pass membrane protein</topology>
    </subcellularLocation>
</comment>
<evidence type="ECO:0000256" key="4">
    <source>
        <dbReference type="ARBA" id="ARBA00023136"/>
    </source>
</evidence>
<keyword evidence="2 5" id="KW-0812">Transmembrane</keyword>
<feature type="transmembrane region" description="Helical" evidence="5">
    <location>
        <begin position="116"/>
        <end position="138"/>
    </location>
</feature>
<dbReference type="PANTHER" id="PTHR24064">
    <property type="entry name" value="SOLUTE CARRIER FAMILY 22 MEMBER"/>
    <property type="match status" value="1"/>
</dbReference>
<feature type="transmembrane region" description="Helical" evidence="5">
    <location>
        <begin position="299"/>
        <end position="317"/>
    </location>
</feature>
<evidence type="ECO:0000256" key="5">
    <source>
        <dbReference type="SAM" id="Phobius"/>
    </source>
</evidence>
<dbReference type="Proteomes" id="UP000789739">
    <property type="component" value="Unassembled WGS sequence"/>
</dbReference>
<organism evidence="6 7">
    <name type="scientific">Paraglomus brasilianum</name>
    <dbReference type="NCBI Taxonomy" id="144538"/>
    <lineage>
        <taxon>Eukaryota</taxon>
        <taxon>Fungi</taxon>
        <taxon>Fungi incertae sedis</taxon>
        <taxon>Mucoromycota</taxon>
        <taxon>Glomeromycotina</taxon>
        <taxon>Glomeromycetes</taxon>
        <taxon>Paraglomerales</taxon>
        <taxon>Paraglomeraceae</taxon>
        <taxon>Paraglomus</taxon>
    </lineage>
</organism>
<dbReference type="OrthoDB" id="433512at2759"/>
<dbReference type="CDD" id="cd17364">
    <property type="entry name" value="MFS_PhT"/>
    <property type="match status" value="1"/>
</dbReference>
<evidence type="ECO:0000313" key="6">
    <source>
        <dbReference type="EMBL" id="CAG8551314.1"/>
    </source>
</evidence>
<dbReference type="InterPro" id="IPR036259">
    <property type="entry name" value="MFS_trans_sf"/>
</dbReference>
<dbReference type="Pfam" id="PF00083">
    <property type="entry name" value="Sugar_tr"/>
    <property type="match status" value="1"/>
</dbReference>
<evidence type="ECO:0000256" key="2">
    <source>
        <dbReference type="ARBA" id="ARBA00022692"/>
    </source>
</evidence>
<dbReference type="EMBL" id="CAJVPI010000572">
    <property type="protein sequence ID" value="CAG8551314.1"/>
    <property type="molecule type" value="Genomic_DNA"/>
</dbReference>
<feature type="transmembrane region" description="Helical" evidence="5">
    <location>
        <begin position="38"/>
        <end position="64"/>
    </location>
</feature>
<feature type="transmembrane region" description="Helical" evidence="5">
    <location>
        <begin position="198"/>
        <end position="218"/>
    </location>
</feature>
<name>A0A9N9FQW6_9GLOM</name>
<dbReference type="GO" id="GO:0022857">
    <property type="term" value="F:transmembrane transporter activity"/>
    <property type="evidence" value="ECO:0007669"/>
    <property type="project" value="InterPro"/>
</dbReference>
<dbReference type="SUPFAM" id="SSF103473">
    <property type="entry name" value="MFS general substrate transporter"/>
    <property type="match status" value="1"/>
</dbReference>
<evidence type="ECO:0000313" key="7">
    <source>
        <dbReference type="Proteomes" id="UP000789739"/>
    </source>
</evidence>
<feature type="transmembrane region" description="Helical" evidence="5">
    <location>
        <begin position="373"/>
        <end position="391"/>
    </location>
</feature>
<comment type="caution">
    <text evidence="6">The sequence shown here is derived from an EMBL/GenBank/DDBJ whole genome shotgun (WGS) entry which is preliminary data.</text>
</comment>
<accession>A0A9N9FQW6</accession>
<keyword evidence="3 5" id="KW-1133">Transmembrane helix</keyword>
<keyword evidence="4 5" id="KW-0472">Membrane</keyword>
<reference evidence="6" key="1">
    <citation type="submission" date="2021-06" db="EMBL/GenBank/DDBJ databases">
        <authorList>
            <person name="Kallberg Y."/>
            <person name="Tangrot J."/>
            <person name="Rosling A."/>
        </authorList>
    </citation>
    <scope>NUCLEOTIDE SEQUENCE</scope>
    <source>
        <strain evidence="6">BR232B</strain>
    </source>
</reference>
<sequence>MASHDLVDSGKEDFDTKRRNALAEIDNAKFGWFHVRTIVVTGVGFFTDAYDLFAVNFVTVMLGYVYYSSSKNALPTNLELGIKISAQCGTFIGQLLFVISSEFANKKRRGAMIGSVFAMQGFGILAAAIMSTILLAAYKPNIKDDRNVNQATEDIAVVLGRKERATTIEEEDVVRVEAPTQSWQDFKAYFGKWENGKILLGTSLSWFLLDIAFYGIGLNNSVILSNIGYAKDPDPFKTLWNLSIGNILIAVLGTVPGYWFTVALVDVWGRKPIQLMGFGVLTVLFLVLGVAYKQILKTSTALFIVIFTLCQFFQNFGPNTTTFIIPGEVFPTRYRSTGHGISAASGKLGAIISQVGFLRLKDIGGKDAYVDKVIIIFAPIMFLGVLATLLIPETKNRSLEDLSNEKQVGFISGVHHKPTGNTTKEIEAKS</sequence>
<feature type="transmembrane region" description="Helical" evidence="5">
    <location>
        <begin position="239"/>
        <end position="261"/>
    </location>
</feature>
<dbReference type="AlphaFoldDB" id="A0A9N9FQW6"/>